<comment type="caution">
    <text evidence="3">The sequence shown here is derived from an EMBL/GenBank/DDBJ whole genome shotgun (WGS) entry which is preliminary data.</text>
</comment>
<evidence type="ECO:0000256" key="1">
    <source>
        <dbReference type="SAM" id="Coils"/>
    </source>
</evidence>
<proteinExistence type="predicted"/>
<evidence type="ECO:0000313" key="4">
    <source>
        <dbReference type="Proteomes" id="UP000234323"/>
    </source>
</evidence>
<keyword evidence="2" id="KW-0732">Signal</keyword>
<reference evidence="3 4" key="1">
    <citation type="submission" date="2015-10" db="EMBL/GenBank/DDBJ databases">
        <title>Genome analyses suggest a sexual origin of heterokaryosis in a supposedly ancient asexual fungus.</title>
        <authorList>
            <person name="Ropars J."/>
            <person name="Sedzielewska K."/>
            <person name="Noel J."/>
            <person name="Charron P."/>
            <person name="Farinelli L."/>
            <person name="Marton T."/>
            <person name="Kruger M."/>
            <person name="Pelin A."/>
            <person name="Brachmann A."/>
            <person name="Corradi N."/>
        </authorList>
    </citation>
    <scope>NUCLEOTIDE SEQUENCE [LARGE SCALE GENOMIC DNA]</scope>
    <source>
        <strain evidence="3 4">A4</strain>
    </source>
</reference>
<accession>A0A2I1HBL4</accession>
<dbReference type="Proteomes" id="UP000234323">
    <property type="component" value="Unassembled WGS sequence"/>
</dbReference>
<evidence type="ECO:0000313" key="3">
    <source>
        <dbReference type="EMBL" id="PKY56220.1"/>
    </source>
</evidence>
<dbReference type="VEuPathDB" id="FungiDB:RhiirFUN_008336"/>
<dbReference type="AlphaFoldDB" id="A0A2I1HBL4"/>
<keyword evidence="4" id="KW-1185">Reference proteome</keyword>
<dbReference type="EMBL" id="LLXI01002104">
    <property type="protein sequence ID" value="PKY56220.1"/>
    <property type="molecule type" value="Genomic_DNA"/>
</dbReference>
<protein>
    <submittedName>
        <fullName evidence="3">Uncharacterized protein</fullName>
    </submittedName>
</protein>
<feature type="coiled-coil region" evidence="1">
    <location>
        <begin position="20"/>
        <end position="174"/>
    </location>
</feature>
<name>A0A2I1HBL4_9GLOM</name>
<feature type="signal peptide" evidence="2">
    <location>
        <begin position="1"/>
        <end position="16"/>
    </location>
</feature>
<sequence>MKLLIGLSLLLNNILSDLELKELRMKYQYIQMKNEELKQNEPTNQQGQYQIDQVEQEKNDLQAEIIRKEVRIKELNSSLIERKKELSQLKAKLSHNHKVSDLKIADSNLKITELENEIARLKQKILEEEQAKMKLYQKVNELKQKLANHDYDRIKKLTDERKELVNKLICEENAKKILNQANKLLKTKNIVLKLQGEAIDALQDCLENSTNNQNENFLRNFFENMPGIKNNEFAEKFQNISEEYKNGLLLLENDYKSLSNIVKDEKDLKVSLIIENIFNLNSFNPDKYKIFQSDTNMKVEDINLLKKNLGDMKSELKQEEKELKNLED</sequence>
<organism evidence="3 4">
    <name type="scientific">Rhizophagus irregularis</name>
    <dbReference type="NCBI Taxonomy" id="588596"/>
    <lineage>
        <taxon>Eukaryota</taxon>
        <taxon>Fungi</taxon>
        <taxon>Fungi incertae sedis</taxon>
        <taxon>Mucoromycota</taxon>
        <taxon>Glomeromycotina</taxon>
        <taxon>Glomeromycetes</taxon>
        <taxon>Glomerales</taxon>
        <taxon>Glomeraceae</taxon>
        <taxon>Rhizophagus</taxon>
    </lineage>
</organism>
<feature type="chain" id="PRO_5014122527" evidence="2">
    <location>
        <begin position="17"/>
        <end position="328"/>
    </location>
</feature>
<keyword evidence="1" id="KW-0175">Coiled coil</keyword>
<evidence type="ECO:0000256" key="2">
    <source>
        <dbReference type="SAM" id="SignalP"/>
    </source>
</evidence>
<gene>
    <name evidence="3" type="ORF">RhiirA4_506727</name>
</gene>